<dbReference type="InterPro" id="IPR001296">
    <property type="entry name" value="Glyco_trans_1"/>
</dbReference>
<accession>A0A1G8ZAU8</accession>
<feature type="domain" description="Glycosyl transferase family 1" evidence="1">
    <location>
        <begin position="191"/>
        <end position="336"/>
    </location>
</feature>
<dbReference type="Pfam" id="PF00534">
    <property type="entry name" value="Glycos_transf_1"/>
    <property type="match status" value="1"/>
</dbReference>
<dbReference type="CDD" id="cd03809">
    <property type="entry name" value="GT4_MtfB-like"/>
    <property type="match status" value="1"/>
</dbReference>
<dbReference type="STRING" id="492660.SAMN05192566_0188"/>
<evidence type="ECO:0000313" key="2">
    <source>
        <dbReference type="EMBL" id="SDK12147.1"/>
    </source>
</evidence>
<proteinExistence type="predicted"/>
<name>A0A1G8ZAU8_9PROT</name>
<gene>
    <name evidence="2" type="ORF">SAMN05192566_0188</name>
</gene>
<organism evidence="2 3">
    <name type="scientific">Methylophilus rhizosphaerae</name>
    <dbReference type="NCBI Taxonomy" id="492660"/>
    <lineage>
        <taxon>Bacteria</taxon>
        <taxon>Pseudomonadati</taxon>
        <taxon>Pseudomonadota</taxon>
        <taxon>Betaproteobacteria</taxon>
        <taxon>Nitrosomonadales</taxon>
        <taxon>Methylophilaceae</taxon>
        <taxon>Methylophilus</taxon>
    </lineage>
</organism>
<dbReference type="PANTHER" id="PTHR46401">
    <property type="entry name" value="GLYCOSYLTRANSFERASE WBBK-RELATED"/>
    <property type="match status" value="1"/>
</dbReference>
<keyword evidence="2" id="KW-0808">Transferase</keyword>
<dbReference type="Gene3D" id="3.40.50.2000">
    <property type="entry name" value="Glycogen Phosphorylase B"/>
    <property type="match status" value="1"/>
</dbReference>
<sequence length="373" mass="43146">MGGLNYQINLLNALLARQSHRITPVLFLGEDVEPSILERYHRITGLVIVRDSLFNQQKNWFRLFNSMLSGIDYSALKLFEKHEIDVAFESASFYGWRFPLKVLAWIPDLQHQRLKHYFGFLTFWKREIGFRMQLLGKRHIMLSSEDAKRDFQHFYHTASQRLHVARFAVPVQVPEFDDNHLKVRYELPDQFFYLPNQFWRHKNHECVIRALAIAKQSGHSLTVVATGNLNDPRDSEHFPNLTKLINSLGLENNFKVLGLIPYQDVQALMMSCIALINPSRFEGWSTTVEEAKALNLDMILSDINVHKEQAGTKARFFNADDTEGLAKILIDIASRPSEKHLHNTNDIGETSLKNMADFAECFTNIVYKVTEPV</sequence>
<dbReference type="SUPFAM" id="SSF53756">
    <property type="entry name" value="UDP-Glycosyltransferase/glycogen phosphorylase"/>
    <property type="match status" value="1"/>
</dbReference>
<reference evidence="3" key="1">
    <citation type="submission" date="2016-10" db="EMBL/GenBank/DDBJ databases">
        <authorList>
            <person name="Varghese N."/>
            <person name="Submissions S."/>
        </authorList>
    </citation>
    <scope>NUCLEOTIDE SEQUENCE [LARGE SCALE GENOMIC DNA]</scope>
    <source>
        <strain evidence="3">CBMB127</strain>
    </source>
</reference>
<dbReference type="AlphaFoldDB" id="A0A1G8ZAU8"/>
<dbReference type="PANTHER" id="PTHR46401:SF8">
    <property type="entry name" value="BLL6006 PROTEIN"/>
    <property type="match status" value="1"/>
</dbReference>
<dbReference type="GO" id="GO:0016757">
    <property type="term" value="F:glycosyltransferase activity"/>
    <property type="evidence" value="ECO:0007669"/>
    <property type="project" value="InterPro"/>
</dbReference>
<dbReference type="Proteomes" id="UP000198629">
    <property type="component" value="Unassembled WGS sequence"/>
</dbReference>
<evidence type="ECO:0000313" key="3">
    <source>
        <dbReference type="Proteomes" id="UP000198629"/>
    </source>
</evidence>
<keyword evidence="3" id="KW-1185">Reference proteome</keyword>
<protein>
    <submittedName>
        <fullName evidence="2">Glycosyltransferase involved in cell wall bisynthesis</fullName>
    </submittedName>
</protein>
<dbReference type="EMBL" id="FNFX01000001">
    <property type="protein sequence ID" value="SDK12147.1"/>
    <property type="molecule type" value="Genomic_DNA"/>
</dbReference>
<evidence type="ECO:0000259" key="1">
    <source>
        <dbReference type="Pfam" id="PF00534"/>
    </source>
</evidence>